<evidence type="ECO:0000256" key="4">
    <source>
        <dbReference type="ARBA" id="ARBA00022989"/>
    </source>
</evidence>
<name>V5DXF5_9GAMM</name>
<comment type="subcellular location">
    <subcellularLocation>
        <location evidence="6">Cell membrane</location>
        <topology evidence="6">Multi-pass membrane protein</topology>
    </subcellularLocation>
    <subcellularLocation>
        <location evidence="1">Membrane</location>
        <topology evidence="1">Multi-pass membrane protein</topology>
    </subcellularLocation>
</comment>
<keyword evidence="4 6" id="KW-1133">Transmembrane helix</keyword>
<reference evidence="7 8" key="1">
    <citation type="journal article" date="2013" name="Genome Announc.">
        <title>Draft Genome Sequence of the Methanotrophic Gammaproteobacterium Methyloglobulus morosus DSM 22980 Strain KoM1.</title>
        <authorList>
            <person name="Poehlein A."/>
            <person name="Deutzmann J.S."/>
            <person name="Daniel R."/>
            <person name="Simeonova D.D."/>
        </authorList>
    </citation>
    <scope>NUCLEOTIDE SEQUENCE [LARGE SCALE GENOMIC DNA]</scope>
    <source>
        <strain evidence="7 8">KoM1</strain>
    </source>
</reference>
<dbReference type="AlphaFoldDB" id="V5DXF5"/>
<gene>
    <name evidence="7" type="ORF">MGMO_77c00140</name>
</gene>
<organism evidence="7 8">
    <name type="scientific">Methyloglobulus morosus KoM1</name>
    <dbReference type="NCBI Taxonomy" id="1116472"/>
    <lineage>
        <taxon>Bacteria</taxon>
        <taxon>Pseudomonadati</taxon>
        <taxon>Pseudomonadota</taxon>
        <taxon>Gammaproteobacteria</taxon>
        <taxon>Methylococcales</taxon>
        <taxon>Methylococcaceae</taxon>
        <taxon>Methyloglobulus</taxon>
    </lineage>
</organism>
<dbReference type="OrthoDB" id="457670at2"/>
<dbReference type="EMBL" id="AYLO01000074">
    <property type="protein sequence ID" value="ESS72001.1"/>
    <property type="molecule type" value="Genomic_DNA"/>
</dbReference>
<feature type="transmembrane region" description="Helical" evidence="6">
    <location>
        <begin position="215"/>
        <end position="237"/>
    </location>
</feature>
<keyword evidence="5 6" id="KW-0472">Membrane</keyword>
<protein>
    <recommendedName>
        <fullName evidence="6">Probable membrane transporter protein</fullName>
    </recommendedName>
</protein>
<dbReference type="PANTHER" id="PTHR43483:SF3">
    <property type="entry name" value="MEMBRANE TRANSPORTER PROTEIN HI_0806-RELATED"/>
    <property type="match status" value="1"/>
</dbReference>
<keyword evidence="6" id="KW-1003">Cell membrane</keyword>
<evidence type="ECO:0000313" key="8">
    <source>
        <dbReference type="Proteomes" id="UP000017842"/>
    </source>
</evidence>
<dbReference type="PANTHER" id="PTHR43483">
    <property type="entry name" value="MEMBRANE TRANSPORTER PROTEIN HI_0806-RELATED"/>
    <property type="match status" value="1"/>
</dbReference>
<feature type="transmembrane region" description="Helical" evidence="6">
    <location>
        <begin position="51"/>
        <end position="74"/>
    </location>
</feature>
<feature type="transmembrane region" description="Helical" evidence="6">
    <location>
        <begin position="183"/>
        <end position="203"/>
    </location>
</feature>
<dbReference type="Pfam" id="PF01925">
    <property type="entry name" value="TauE"/>
    <property type="match status" value="1"/>
</dbReference>
<evidence type="ECO:0000313" key="7">
    <source>
        <dbReference type="EMBL" id="ESS72001.1"/>
    </source>
</evidence>
<feature type="transmembrane region" description="Helical" evidence="6">
    <location>
        <begin position="6"/>
        <end position="39"/>
    </location>
</feature>
<comment type="similarity">
    <text evidence="2 6">Belongs to the 4-toluene sulfonate uptake permease (TSUP) (TC 2.A.102) family.</text>
</comment>
<feature type="transmembrane region" description="Helical" evidence="6">
    <location>
        <begin position="249"/>
        <end position="266"/>
    </location>
</feature>
<comment type="caution">
    <text evidence="7">The sequence shown here is derived from an EMBL/GenBank/DDBJ whole genome shotgun (WGS) entry which is preliminary data.</text>
</comment>
<keyword evidence="3 6" id="KW-0812">Transmembrane</keyword>
<evidence type="ECO:0000256" key="5">
    <source>
        <dbReference type="ARBA" id="ARBA00023136"/>
    </source>
</evidence>
<evidence type="ECO:0000256" key="6">
    <source>
        <dbReference type="RuleBase" id="RU363041"/>
    </source>
</evidence>
<accession>V5DXF5</accession>
<evidence type="ECO:0000256" key="1">
    <source>
        <dbReference type="ARBA" id="ARBA00004141"/>
    </source>
</evidence>
<feature type="transmembrane region" description="Helical" evidence="6">
    <location>
        <begin position="86"/>
        <end position="104"/>
    </location>
</feature>
<keyword evidence="8" id="KW-1185">Reference proteome</keyword>
<dbReference type="GO" id="GO:0005886">
    <property type="term" value="C:plasma membrane"/>
    <property type="evidence" value="ECO:0007669"/>
    <property type="project" value="UniProtKB-SubCell"/>
</dbReference>
<sequence>MEGRLIGIIFFSLLLGMVSGVLAGLFGIGGGIVIVPALVFLFTAQELPADLVMIMAIATSLATIILTATSSVLAHHRLGSVIWGKVFRLAPGIVVGSVIGATVAHSIQTDLLRLIFIVFLLYVGTQMALEMKPKVGAANYSMPIDFVVASVIGLMSSLVGIGGGTLTVPFLMHCQYSMRNAVAIASACGLPIAIASTLSYMVLGMHASNLPAWSIGYVYLPSFFGVSLGGVMTAPYGARLAHKLPAHQLKRYFSLLIFILAAKLMWY</sequence>
<evidence type="ECO:0000256" key="2">
    <source>
        <dbReference type="ARBA" id="ARBA00009142"/>
    </source>
</evidence>
<feature type="transmembrane region" description="Helical" evidence="6">
    <location>
        <begin position="149"/>
        <end position="171"/>
    </location>
</feature>
<dbReference type="STRING" id="1116472.MGMO_77c00140"/>
<dbReference type="Proteomes" id="UP000017842">
    <property type="component" value="Unassembled WGS sequence"/>
</dbReference>
<dbReference type="PATRIC" id="fig|1116472.3.peg.2194"/>
<proteinExistence type="inferred from homology"/>
<dbReference type="eggNOG" id="COG0730">
    <property type="taxonomic scope" value="Bacteria"/>
</dbReference>
<evidence type="ECO:0000256" key="3">
    <source>
        <dbReference type="ARBA" id="ARBA00022692"/>
    </source>
</evidence>
<dbReference type="InterPro" id="IPR002781">
    <property type="entry name" value="TM_pro_TauE-like"/>
</dbReference>